<protein>
    <submittedName>
        <fullName evidence="1">Uncharacterized protein</fullName>
    </submittedName>
</protein>
<evidence type="ECO:0000313" key="1">
    <source>
        <dbReference type="EMBL" id="KAK1857921.1"/>
    </source>
</evidence>
<accession>A0ACC3BJK6</accession>
<dbReference type="EMBL" id="CM020618">
    <property type="protein sequence ID" value="KAK1857921.1"/>
    <property type="molecule type" value="Genomic_DNA"/>
</dbReference>
<gene>
    <name evidence="1" type="ORF">I4F81_000535</name>
</gene>
<evidence type="ECO:0000313" key="2">
    <source>
        <dbReference type="Proteomes" id="UP000798662"/>
    </source>
</evidence>
<keyword evidence="2" id="KW-1185">Reference proteome</keyword>
<reference evidence="1" key="1">
    <citation type="submission" date="2019-11" db="EMBL/GenBank/DDBJ databases">
        <title>Nori genome reveals adaptations in red seaweeds to the harsh intertidal environment.</title>
        <authorList>
            <person name="Wang D."/>
            <person name="Mao Y."/>
        </authorList>
    </citation>
    <scope>NUCLEOTIDE SEQUENCE</scope>
    <source>
        <tissue evidence="1">Gametophyte</tissue>
    </source>
</reference>
<name>A0ACC3BJK6_PYRYE</name>
<proteinExistence type="predicted"/>
<organism evidence="1 2">
    <name type="scientific">Pyropia yezoensis</name>
    <name type="common">Susabi-nori</name>
    <name type="synonym">Porphyra yezoensis</name>
    <dbReference type="NCBI Taxonomy" id="2788"/>
    <lineage>
        <taxon>Eukaryota</taxon>
        <taxon>Rhodophyta</taxon>
        <taxon>Bangiophyceae</taxon>
        <taxon>Bangiales</taxon>
        <taxon>Bangiaceae</taxon>
        <taxon>Pyropia</taxon>
    </lineage>
</organism>
<dbReference type="Proteomes" id="UP000798662">
    <property type="component" value="Chromosome 1"/>
</dbReference>
<sequence length="999" mass="105447">MADSTMATTRPSDEASAQPPARFTASLLVERVFIGAAPAYVCIACLSPLLYPGAGTDRWRRAVEAGVINDKESSAFCASVPERRCAVSGGRDTNGVSLGTCLSCYRMRPGVGKRQRQVCRSLLHPPLSSSAVVKSRPGPACLPFLWECAKASSQLQLLPAQRENVCSGCKSKAEKCSRAASRPPSELDAAPRCEPFAELAFARGPALAVKPDSGTVPELLSHHIRVSRPEEICVTFGNGRTRTYRRVVIALKAEVGGRQDRRQRAETTALVSARLAVSPAAIRAAMAGVYSRARGSHGVALAPFNSLSVRQQTKFKVANRISSVTWSRIRAFLGGRSSGLASREALRKDMADAASEEGAQVTADSSGAFLVSPRAAVQALLDHLVAGGEFLECPIGPTSRSLSKRHGATGATGDTGQACPPREAPGALLDPLVRVAGPCAPLSSTGGDCDTRVGTDAVSAGAHPIGGGPDGTGRAAGEAGGSIWAAAHTAGAEPHPVKPPVHLCFGMDKGGQESTVKVWLGIANQKCPLGAGASILLGIFPCRADDYPALKAMSAIWLPDIEELQANGVRVGRETRQVKVIMTGDYSWLTTWSGHTGPSSRMPCLWCTALAQETATNGPMVQRFGCIQDGSRCNGQLRTTEHAADMSCTYGDLPNAALPKPLAPDVHLSIERRPLMVVPAEDTAPMPLHLTLGITVWLLQLAVECVIYANGEAAGAAFSLDVGDLLRSAAKVAPATYFGGGFEGKECHRIGRQLMHVCDLLATHSEPRHASAFRRACELWQHLLPMLNRTAVVCPCGADEFEGHAQNFVDGLKDGFEWARITPKLHVLCCHAAAFLRRFGSLGRYGEQGLEALHGRFNRDAALSQTPTFLGQCREFVKRSAIGGAPGDAAHNHGQRRRPAAPGARSATRTDDRRLRATTAAAGVSPVSAACQEKATLEMAKWAANLSSQASTRIRTHLQRVSNGGTQVAAPASSGADADDGLLSDSASDIIMELLGWGD</sequence>
<comment type="caution">
    <text evidence="1">The sequence shown here is derived from an EMBL/GenBank/DDBJ whole genome shotgun (WGS) entry which is preliminary data.</text>
</comment>